<dbReference type="RefSeq" id="WP_167960975.1">
    <property type="nucleotide sequence ID" value="NZ_JAATJJ010000001.1"/>
</dbReference>
<name>A0A846QXD1_9FLAO</name>
<gene>
    <name evidence="3" type="ORF">GGR42_000757</name>
</gene>
<evidence type="ECO:0000313" key="3">
    <source>
        <dbReference type="EMBL" id="NJB70295.1"/>
    </source>
</evidence>
<evidence type="ECO:0000313" key="4">
    <source>
        <dbReference type="Proteomes" id="UP000590442"/>
    </source>
</evidence>
<keyword evidence="3" id="KW-0808">Transferase</keyword>
<dbReference type="EMBL" id="JAATJJ010000001">
    <property type="protein sequence ID" value="NJB70295.1"/>
    <property type="molecule type" value="Genomic_DNA"/>
</dbReference>
<organism evidence="3 4">
    <name type="scientific">Saonia flava</name>
    <dbReference type="NCBI Taxonomy" id="523696"/>
    <lineage>
        <taxon>Bacteria</taxon>
        <taxon>Pseudomonadati</taxon>
        <taxon>Bacteroidota</taxon>
        <taxon>Flavobacteriia</taxon>
        <taxon>Flavobacteriales</taxon>
        <taxon>Flavobacteriaceae</taxon>
        <taxon>Saonia</taxon>
    </lineage>
</organism>
<dbReference type="SUPFAM" id="SSF53756">
    <property type="entry name" value="UDP-Glycosyltransferase/glycogen phosphorylase"/>
    <property type="match status" value="1"/>
</dbReference>
<evidence type="ECO:0000259" key="2">
    <source>
        <dbReference type="Pfam" id="PF13477"/>
    </source>
</evidence>
<dbReference type="GO" id="GO:0016757">
    <property type="term" value="F:glycosyltransferase activity"/>
    <property type="evidence" value="ECO:0007669"/>
    <property type="project" value="InterPro"/>
</dbReference>
<dbReference type="CDD" id="cd03808">
    <property type="entry name" value="GT4_CapM-like"/>
    <property type="match status" value="1"/>
</dbReference>
<protein>
    <submittedName>
        <fullName evidence="3">Glycosyltransferase involved in cell wall biosynthesis</fullName>
    </submittedName>
</protein>
<proteinExistence type="predicted"/>
<dbReference type="PANTHER" id="PTHR12526">
    <property type="entry name" value="GLYCOSYLTRANSFERASE"/>
    <property type="match status" value="1"/>
</dbReference>
<dbReference type="Pfam" id="PF00534">
    <property type="entry name" value="Glycos_transf_1"/>
    <property type="match status" value="1"/>
</dbReference>
<dbReference type="Gene3D" id="3.40.50.2000">
    <property type="entry name" value="Glycogen Phosphorylase B"/>
    <property type="match status" value="2"/>
</dbReference>
<keyword evidence="4" id="KW-1185">Reference proteome</keyword>
<dbReference type="InterPro" id="IPR001296">
    <property type="entry name" value="Glyco_trans_1"/>
</dbReference>
<reference evidence="3 4" key="1">
    <citation type="submission" date="2020-03" db="EMBL/GenBank/DDBJ databases">
        <title>Genomic Encyclopedia of Type Strains, Phase IV (KMG-IV): sequencing the most valuable type-strain genomes for metagenomic binning, comparative biology and taxonomic classification.</title>
        <authorList>
            <person name="Goeker M."/>
        </authorList>
    </citation>
    <scope>NUCLEOTIDE SEQUENCE [LARGE SCALE GENOMIC DNA]</scope>
    <source>
        <strain evidence="3 4">DSM 29762</strain>
    </source>
</reference>
<sequence length="379" mass="43228">MIKPRILIICSVSYSLLNFRKDFIEELIQNGYEVWCAAPDFYDDSIKKIKAMGAHPVEFNLQRKGLNPFKDFKSVGELKKIMKELEIDFVFAYTIKPVIYGSFAAQQLNIKTFSLITGLGFTFSGVSFKARFLGQISRILYKLSLRKNNVAIFQNVDDQNLFLKQHILPKNKKSYVVNGSGINLERFRFKKSNEFNQGGAVNFILIGRLMVEKGIELFLDTALSVHKKNGNANFHVVGSPPEDLTFLASRLKKLHEEGVIIYYGRQEDVRPFLYGGDIFVLPTYYREGVPRSILEALSVGMPIITTVTPGCRETVIEGRNGFLIPPKELDPLIEAVNFFLDNPEKIEEMGRESRKLAEQKFDVHLVNTDLLKIINQNKK</sequence>
<dbReference type="Proteomes" id="UP000590442">
    <property type="component" value="Unassembled WGS sequence"/>
</dbReference>
<feature type="domain" description="Glycosyltransferase subfamily 4-like N-terminal" evidence="2">
    <location>
        <begin position="21"/>
        <end position="155"/>
    </location>
</feature>
<dbReference type="PANTHER" id="PTHR12526:SF638">
    <property type="entry name" value="SPORE COAT PROTEIN SA"/>
    <property type="match status" value="1"/>
</dbReference>
<feature type="domain" description="Glycosyl transferase family 1" evidence="1">
    <location>
        <begin position="200"/>
        <end position="355"/>
    </location>
</feature>
<accession>A0A846QXD1</accession>
<comment type="caution">
    <text evidence="3">The sequence shown here is derived from an EMBL/GenBank/DDBJ whole genome shotgun (WGS) entry which is preliminary data.</text>
</comment>
<dbReference type="Pfam" id="PF13477">
    <property type="entry name" value="Glyco_trans_4_2"/>
    <property type="match status" value="1"/>
</dbReference>
<dbReference type="AlphaFoldDB" id="A0A846QXD1"/>
<dbReference type="InterPro" id="IPR028098">
    <property type="entry name" value="Glyco_trans_4-like_N"/>
</dbReference>
<evidence type="ECO:0000259" key="1">
    <source>
        <dbReference type="Pfam" id="PF00534"/>
    </source>
</evidence>